<keyword evidence="3" id="KW-1185">Reference proteome</keyword>
<sequence length="85" mass="10180">MQFERGIVVPYETIRRWSLKLGTAPARSLHRKATRPDDIWHLDEVRVMIRGKPHWLWRVVDQEGIILDEILQTRRNIKAARRLLT</sequence>
<evidence type="ECO:0000313" key="2">
    <source>
        <dbReference type="EMBL" id="GEL53827.1"/>
    </source>
</evidence>
<name>A0AAN4R3N8_9PROT</name>
<proteinExistence type="predicted"/>
<dbReference type="Pfam" id="PF13610">
    <property type="entry name" value="DDE_Tnp_IS240"/>
    <property type="match status" value="1"/>
</dbReference>
<accession>A0AAN4R3N8</accession>
<feature type="domain" description="DDE" evidence="1">
    <location>
        <begin position="40"/>
        <end position="84"/>
    </location>
</feature>
<dbReference type="AlphaFoldDB" id="A0AAN4R3N8"/>
<dbReference type="InterPro" id="IPR052183">
    <property type="entry name" value="IS_Transposase"/>
</dbReference>
<dbReference type="InterPro" id="IPR032874">
    <property type="entry name" value="DDE_dom"/>
</dbReference>
<dbReference type="PANTHER" id="PTHR35528">
    <property type="entry name" value="BLL1675 PROTEIN"/>
    <property type="match status" value="1"/>
</dbReference>
<evidence type="ECO:0000259" key="1">
    <source>
        <dbReference type="Pfam" id="PF13610"/>
    </source>
</evidence>
<dbReference type="PANTHER" id="PTHR35528:SF3">
    <property type="entry name" value="BLL1675 PROTEIN"/>
    <property type="match status" value="1"/>
</dbReference>
<protein>
    <recommendedName>
        <fullName evidence="1">DDE domain-containing protein</fullName>
    </recommendedName>
</protein>
<dbReference type="EMBL" id="BJVS01000005">
    <property type="protein sequence ID" value="GEL53827.1"/>
    <property type="molecule type" value="Genomic_DNA"/>
</dbReference>
<evidence type="ECO:0000313" key="3">
    <source>
        <dbReference type="Proteomes" id="UP000321287"/>
    </source>
</evidence>
<organism evidence="2 3">
    <name type="scientific">Asaia bogorensis NBRC 16594</name>
    <dbReference type="NCBI Taxonomy" id="1231624"/>
    <lineage>
        <taxon>Bacteria</taxon>
        <taxon>Pseudomonadati</taxon>
        <taxon>Pseudomonadota</taxon>
        <taxon>Alphaproteobacteria</taxon>
        <taxon>Acetobacterales</taxon>
        <taxon>Acetobacteraceae</taxon>
        <taxon>Asaia</taxon>
    </lineage>
</organism>
<reference evidence="2 3" key="1">
    <citation type="submission" date="2019-07" db="EMBL/GenBank/DDBJ databases">
        <title>Whole genome shotgun sequence of Asaia bogorensis NBRC 16594.</title>
        <authorList>
            <person name="Hosoyama A."/>
            <person name="Uohara A."/>
            <person name="Ohji S."/>
            <person name="Ichikawa N."/>
        </authorList>
    </citation>
    <scope>NUCLEOTIDE SEQUENCE [LARGE SCALE GENOMIC DNA]</scope>
    <source>
        <strain evidence="2 3">NBRC 16594</strain>
    </source>
</reference>
<dbReference type="Proteomes" id="UP000321287">
    <property type="component" value="Unassembled WGS sequence"/>
</dbReference>
<gene>
    <name evidence="2" type="ORF">ABO01nite_18340</name>
</gene>
<comment type="caution">
    <text evidence="2">The sequence shown here is derived from an EMBL/GenBank/DDBJ whole genome shotgun (WGS) entry which is preliminary data.</text>
</comment>